<dbReference type="RefSeq" id="WP_253757790.1">
    <property type="nucleotide sequence ID" value="NZ_JAMZDZ010000001.1"/>
</dbReference>
<evidence type="ECO:0000259" key="1">
    <source>
        <dbReference type="Pfam" id="PF07811"/>
    </source>
</evidence>
<evidence type="ECO:0000313" key="2">
    <source>
        <dbReference type="EMBL" id="MFC4130494.1"/>
    </source>
</evidence>
<sequence>MEFAILTGPILTLTFMIVQTSLVWYAHSVALGAATQGANATRLYGASPATGDAEAQRFLDQIGPALTDTTVTTRITGDRVEVVVTGEAQSVLPWMTFHVRQSASGPIERWIP</sequence>
<accession>A0ABV8LJL2</accession>
<evidence type="ECO:0000313" key="3">
    <source>
        <dbReference type="Proteomes" id="UP001595816"/>
    </source>
</evidence>
<dbReference type="Pfam" id="PF07811">
    <property type="entry name" value="TadE"/>
    <property type="match status" value="1"/>
</dbReference>
<dbReference type="InterPro" id="IPR012495">
    <property type="entry name" value="TadE-like_dom"/>
</dbReference>
<organism evidence="2 3">
    <name type="scientific">Hamadaea flava</name>
    <dbReference type="NCBI Taxonomy" id="1742688"/>
    <lineage>
        <taxon>Bacteria</taxon>
        <taxon>Bacillati</taxon>
        <taxon>Actinomycetota</taxon>
        <taxon>Actinomycetes</taxon>
        <taxon>Micromonosporales</taxon>
        <taxon>Micromonosporaceae</taxon>
        <taxon>Hamadaea</taxon>
    </lineage>
</organism>
<dbReference type="EMBL" id="JBHSAY010000005">
    <property type="protein sequence ID" value="MFC4130494.1"/>
    <property type="molecule type" value="Genomic_DNA"/>
</dbReference>
<comment type="caution">
    <text evidence="2">The sequence shown here is derived from an EMBL/GenBank/DDBJ whole genome shotgun (WGS) entry which is preliminary data.</text>
</comment>
<reference evidence="3" key="1">
    <citation type="journal article" date="2019" name="Int. J. Syst. Evol. Microbiol.">
        <title>The Global Catalogue of Microorganisms (GCM) 10K type strain sequencing project: providing services to taxonomists for standard genome sequencing and annotation.</title>
        <authorList>
            <consortium name="The Broad Institute Genomics Platform"/>
            <consortium name="The Broad Institute Genome Sequencing Center for Infectious Disease"/>
            <person name="Wu L."/>
            <person name="Ma J."/>
        </authorList>
    </citation>
    <scope>NUCLEOTIDE SEQUENCE [LARGE SCALE GENOMIC DNA]</scope>
    <source>
        <strain evidence="3">CGMCC 4.7289</strain>
    </source>
</reference>
<name>A0ABV8LJL2_9ACTN</name>
<feature type="domain" description="TadE-like" evidence="1">
    <location>
        <begin position="2"/>
        <end position="38"/>
    </location>
</feature>
<keyword evidence="3" id="KW-1185">Reference proteome</keyword>
<dbReference type="Proteomes" id="UP001595816">
    <property type="component" value="Unassembled WGS sequence"/>
</dbReference>
<protein>
    <submittedName>
        <fullName evidence="2">TadE family protein</fullName>
    </submittedName>
</protein>
<proteinExistence type="predicted"/>
<gene>
    <name evidence="2" type="ORF">ACFOZ4_07750</name>
</gene>